<keyword evidence="9" id="KW-1185">Reference proteome</keyword>
<reference evidence="8 9" key="1">
    <citation type="submission" date="2023-08" db="EMBL/GenBank/DDBJ databases">
        <title>Whole-genome sequencing of halo(alkali)philic microorganisms from hypersaline lakes.</title>
        <authorList>
            <person name="Sorokin D.Y."/>
            <person name="Abbas B."/>
            <person name="Merkel A.Y."/>
        </authorList>
    </citation>
    <scope>NUCLEOTIDE SEQUENCE [LARGE SCALE GENOMIC DNA]</scope>
    <source>
        <strain evidence="8 9">AB-CW4</strain>
    </source>
</reference>
<feature type="domain" description="EamA" evidence="7">
    <location>
        <begin position="9"/>
        <end position="138"/>
    </location>
</feature>
<keyword evidence="3 6" id="KW-0812">Transmembrane</keyword>
<feature type="transmembrane region" description="Helical" evidence="6">
    <location>
        <begin position="36"/>
        <end position="57"/>
    </location>
</feature>
<evidence type="ECO:0000259" key="7">
    <source>
        <dbReference type="Pfam" id="PF00892"/>
    </source>
</evidence>
<comment type="similarity">
    <text evidence="2">Belongs to the EamA transporter family.</text>
</comment>
<dbReference type="PANTHER" id="PTHR32322:SF2">
    <property type="entry name" value="EAMA DOMAIN-CONTAINING PROTEIN"/>
    <property type="match status" value="1"/>
</dbReference>
<dbReference type="InterPro" id="IPR000620">
    <property type="entry name" value="EamA_dom"/>
</dbReference>
<protein>
    <submittedName>
        <fullName evidence="8">DMT family transporter</fullName>
    </submittedName>
</protein>
<accession>A0ABU0W6M9</accession>
<keyword evidence="5 6" id="KW-0472">Membrane</keyword>
<proteinExistence type="inferred from homology"/>
<dbReference type="PANTHER" id="PTHR32322">
    <property type="entry name" value="INNER MEMBRANE TRANSPORTER"/>
    <property type="match status" value="1"/>
</dbReference>
<evidence type="ECO:0000256" key="4">
    <source>
        <dbReference type="ARBA" id="ARBA00022989"/>
    </source>
</evidence>
<evidence type="ECO:0000256" key="2">
    <source>
        <dbReference type="ARBA" id="ARBA00007362"/>
    </source>
</evidence>
<evidence type="ECO:0000256" key="6">
    <source>
        <dbReference type="SAM" id="Phobius"/>
    </source>
</evidence>
<feature type="transmembrane region" description="Helical" evidence="6">
    <location>
        <begin position="96"/>
        <end position="115"/>
    </location>
</feature>
<feature type="transmembrane region" description="Helical" evidence="6">
    <location>
        <begin position="147"/>
        <end position="166"/>
    </location>
</feature>
<feature type="transmembrane region" description="Helical" evidence="6">
    <location>
        <begin position="178"/>
        <end position="200"/>
    </location>
</feature>
<evidence type="ECO:0000313" key="8">
    <source>
        <dbReference type="EMBL" id="MDQ2069693.1"/>
    </source>
</evidence>
<comment type="subcellular location">
    <subcellularLocation>
        <location evidence="1">Membrane</location>
        <topology evidence="1">Multi-pass membrane protein</topology>
    </subcellularLocation>
</comment>
<dbReference type="InterPro" id="IPR037185">
    <property type="entry name" value="EmrE-like"/>
</dbReference>
<feature type="transmembrane region" description="Helical" evidence="6">
    <location>
        <begin position="69"/>
        <end position="90"/>
    </location>
</feature>
<name>A0ABU0W6M9_9GAMM</name>
<dbReference type="SUPFAM" id="SSF103481">
    <property type="entry name" value="Multidrug resistance efflux transporter EmrE"/>
    <property type="match status" value="2"/>
</dbReference>
<feature type="transmembrane region" description="Helical" evidence="6">
    <location>
        <begin position="122"/>
        <end position="141"/>
    </location>
</feature>
<feature type="transmembrane region" description="Helical" evidence="6">
    <location>
        <begin position="241"/>
        <end position="259"/>
    </location>
</feature>
<dbReference type="Pfam" id="PF00892">
    <property type="entry name" value="EamA"/>
    <property type="match status" value="2"/>
</dbReference>
<sequence>MSRSDYGAIAAFALLTLVWGYNWVVMKIALDYSSALDFAVLRSLGGALCLLLLSLAFRQTLIPTAPWRVLLLGLFQTTGFTGLVTLGLASEGAGKTAILAFTMPFWVLIFAALALGEKVRDWQWLAVALALTGLILLIGPWDASLRTPGSLLAVAAGACWGASVIVAKKIPMQSRWELIPITGWQMLLGAIPLMLLMPVFDRPPIEWSGTFIAALLFNILPANALAWLFWLYIVSRLPAGLTGLNALVIPVIGMSAAWLQLGERPSQLEGMGMALIVLALAVLSIRGWWHWRRARARA</sequence>
<comment type="caution">
    <text evidence="8">The sequence shown here is derived from an EMBL/GenBank/DDBJ whole genome shotgun (WGS) entry which is preliminary data.</text>
</comment>
<evidence type="ECO:0000256" key="1">
    <source>
        <dbReference type="ARBA" id="ARBA00004141"/>
    </source>
</evidence>
<dbReference type="EMBL" id="JAVDDT010000004">
    <property type="protein sequence ID" value="MDQ2069693.1"/>
    <property type="molecule type" value="Genomic_DNA"/>
</dbReference>
<feature type="transmembrane region" description="Helical" evidence="6">
    <location>
        <begin position="271"/>
        <end position="289"/>
    </location>
</feature>
<feature type="transmembrane region" description="Helical" evidence="6">
    <location>
        <begin position="212"/>
        <end position="234"/>
    </location>
</feature>
<organism evidence="8 9">
    <name type="scientific">Natronospira bacteriovora</name>
    <dbReference type="NCBI Taxonomy" id="3069753"/>
    <lineage>
        <taxon>Bacteria</taxon>
        <taxon>Pseudomonadati</taxon>
        <taxon>Pseudomonadota</taxon>
        <taxon>Gammaproteobacteria</taxon>
        <taxon>Natronospirales</taxon>
        <taxon>Natronospiraceae</taxon>
        <taxon>Natronospira</taxon>
    </lineage>
</organism>
<dbReference type="RefSeq" id="WP_306728193.1">
    <property type="nucleotide sequence ID" value="NZ_JAVDDT010000004.1"/>
</dbReference>
<dbReference type="Proteomes" id="UP001239019">
    <property type="component" value="Unassembled WGS sequence"/>
</dbReference>
<feature type="domain" description="EamA" evidence="7">
    <location>
        <begin position="148"/>
        <end position="284"/>
    </location>
</feature>
<evidence type="ECO:0000313" key="9">
    <source>
        <dbReference type="Proteomes" id="UP001239019"/>
    </source>
</evidence>
<evidence type="ECO:0000256" key="5">
    <source>
        <dbReference type="ARBA" id="ARBA00023136"/>
    </source>
</evidence>
<evidence type="ECO:0000256" key="3">
    <source>
        <dbReference type="ARBA" id="ARBA00022692"/>
    </source>
</evidence>
<dbReference type="InterPro" id="IPR050638">
    <property type="entry name" value="AA-Vitamin_Transporters"/>
</dbReference>
<gene>
    <name evidence="8" type="ORF">RBH19_07400</name>
</gene>
<keyword evidence="4 6" id="KW-1133">Transmembrane helix</keyword>